<keyword evidence="2" id="KW-1185">Reference proteome</keyword>
<evidence type="ECO:0000313" key="2">
    <source>
        <dbReference type="Proteomes" id="UP000256379"/>
    </source>
</evidence>
<gene>
    <name evidence="1" type="ORF">CQA53_02240</name>
</gene>
<dbReference type="Proteomes" id="UP000256379">
    <property type="component" value="Unassembled WGS sequence"/>
</dbReference>
<accession>A0A3D8IPE4</accession>
<proteinExistence type="predicted"/>
<protein>
    <submittedName>
        <fullName evidence="1">TIGR02757 family protein</fullName>
    </submittedName>
</protein>
<sequence length="275" mass="32313">MQSNVANKKSNNAFKKKLRNKKDLKFFLDTQYTSFNAQKYLYVYPDPLMVVYRYKDFQYFDEVAFICAIYSYGNATLIVKNLGEMPFSFLLDSKALQTSTAECFPYYRFQTRQDTRTCFLIISHLISLGGIKQIFLQGYRKNHNILDGIQALQKQCWDFIQKHQLQTHGIEFLFGNPNINTSPLKRYNMFLRWMVRKDSIDFGLWSEIPCHALLLPLDTHTFKIAKMLGLCTTKSYSRKAVLEITNNLKDFDSQDPIKYDFALYRIGQLKLHLSL</sequence>
<reference evidence="1 2" key="1">
    <citation type="submission" date="2018-04" db="EMBL/GenBank/DDBJ databases">
        <title>Novel Campyloabacter and Helicobacter Species and Strains.</title>
        <authorList>
            <person name="Mannion A.J."/>
            <person name="Shen Z."/>
            <person name="Fox J.G."/>
        </authorList>
    </citation>
    <scope>NUCLEOTIDE SEQUENCE [LARGE SCALE GENOMIC DNA]</scope>
    <source>
        <strain evidence="1 2">MIT 17-337</strain>
    </source>
</reference>
<name>A0A3D8IPE4_9HELI</name>
<dbReference type="OrthoDB" id="9773332at2"/>
<comment type="caution">
    <text evidence="1">The sequence shown here is derived from an EMBL/GenBank/DDBJ whole genome shotgun (WGS) entry which is preliminary data.</text>
</comment>
<dbReference type="Pfam" id="PF09674">
    <property type="entry name" value="DUF2400"/>
    <property type="match status" value="1"/>
</dbReference>
<dbReference type="EMBL" id="NXLQ01000002">
    <property type="protein sequence ID" value="RDU67167.1"/>
    <property type="molecule type" value="Genomic_DNA"/>
</dbReference>
<evidence type="ECO:0000313" key="1">
    <source>
        <dbReference type="EMBL" id="RDU67167.1"/>
    </source>
</evidence>
<organism evidence="1 2">
    <name type="scientific">Helicobacter didelphidarum</name>
    <dbReference type="NCBI Taxonomy" id="2040648"/>
    <lineage>
        <taxon>Bacteria</taxon>
        <taxon>Pseudomonadati</taxon>
        <taxon>Campylobacterota</taxon>
        <taxon>Epsilonproteobacteria</taxon>
        <taxon>Campylobacterales</taxon>
        <taxon>Helicobacteraceae</taxon>
        <taxon>Helicobacter</taxon>
    </lineage>
</organism>
<dbReference type="AlphaFoldDB" id="A0A3D8IPE4"/>
<dbReference type="InterPro" id="IPR014127">
    <property type="entry name" value="CHP02757"/>
</dbReference>
<dbReference type="NCBIfam" id="TIGR02757">
    <property type="entry name" value="TIGR02757 family protein"/>
    <property type="match status" value="1"/>
</dbReference>